<dbReference type="AlphaFoldDB" id="A0A1L6ZHZ1"/>
<keyword evidence="3" id="KW-0804">Transcription</keyword>
<dbReference type="InterPro" id="IPR036390">
    <property type="entry name" value="WH_DNA-bd_sf"/>
</dbReference>
<keyword evidence="1" id="KW-0805">Transcription regulation</keyword>
<dbReference type="InterPro" id="IPR036388">
    <property type="entry name" value="WH-like_DNA-bd_sf"/>
</dbReference>
<keyword evidence="2" id="KW-0238">DNA-binding</keyword>
<evidence type="ECO:0000256" key="2">
    <source>
        <dbReference type="ARBA" id="ARBA00023125"/>
    </source>
</evidence>
<dbReference type="InterPro" id="IPR011711">
    <property type="entry name" value="GntR_C"/>
</dbReference>
<dbReference type="SUPFAM" id="SSF48008">
    <property type="entry name" value="GntR ligand-binding domain-like"/>
    <property type="match status" value="1"/>
</dbReference>
<evidence type="ECO:0000256" key="3">
    <source>
        <dbReference type="ARBA" id="ARBA00023163"/>
    </source>
</evidence>
<dbReference type="Pfam" id="PF00392">
    <property type="entry name" value="GntR"/>
    <property type="match status" value="1"/>
</dbReference>
<dbReference type="GO" id="GO:0003700">
    <property type="term" value="F:DNA-binding transcription factor activity"/>
    <property type="evidence" value="ECO:0007669"/>
    <property type="project" value="InterPro"/>
</dbReference>
<dbReference type="PANTHER" id="PTHR43537">
    <property type="entry name" value="TRANSCRIPTIONAL REGULATOR, GNTR FAMILY"/>
    <property type="match status" value="1"/>
</dbReference>
<dbReference type="EMBL" id="CP015607">
    <property type="protein sequence ID" value="APT46145.1"/>
    <property type="molecule type" value="Genomic_DNA"/>
</dbReference>
<dbReference type="PROSITE" id="PS50949">
    <property type="entry name" value="HTH_GNTR"/>
    <property type="match status" value="1"/>
</dbReference>
<evidence type="ECO:0000313" key="6">
    <source>
        <dbReference type="Proteomes" id="UP000185426"/>
    </source>
</evidence>
<dbReference type="Gene3D" id="1.20.120.530">
    <property type="entry name" value="GntR ligand-binding domain-like"/>
    <property type="match status" value="1"/>
</dbReference>
<dbReference type="Pfam" id="PF07729">
    <property type="entry name" value="FCD"/>
    <property type="match status" value="1"/>
</dbReference>
<reference evidence="5 6" key="1">
    <citation type="submission" date="2016-05" db="EMBL/GenBank/DDBJ databases">
        <title>Complete Genome and Methylome Analysis of Psychrotrophic Bacterial Isolates from Antarctic Lake Untersee.</title>
        <authorList>
            <person name="Fomenkov A."/>
            <person name="Akimov V.N."/>
            <person name="Vasilyeva L.V."/>
            <person name="Andersen D."/>
            <person name="Vincze T."/>
            <person name="Roberts R.J."/>
        </authorList>
    </citation>
    <scope>NUCLEOTIDE SEQUENCE [LARGE SCALE GENOMIC DNA]</scope>
    <source>
        <strain evidence="5 6">U14-5</strain>
    </source>
</reference>
<dbReference type="SMART" id="SM00895">
    <property type="entry name" value="FCD"/>
    <property type="match status" value="1"/>
</dbReference>
<evidence type="ECO:0000313" key="5">
    <source>
        <dbReference type="EMBL" id="APT46145.1"/>
    </source>
</evidence>
<evidence type="ECO:0000256" key="1">
    <source>
        <dbReference type="ARBA" id="ARBA00023015"/>
    </source>
</evidence>
<dbReference type="InterPro" id="IPR008920">
    <property type="entry name" value="TF_FadR/GntR_C"/>
</dbReference>
<feature type="domain" description="HTH gntR-type" evidence="4">
    <location>
        <begin position="10"/>
        <end position="77"/>
    </location>
</feature>
<dbReference type="SUPFAM" id="SSF46785">
    <property type="entry name" value="Winged helix' DNA-binding domain"/>
    <property type="match status" value="1"/>
</dbReference>
<dbReference type="InterPro" id="IPR000524">
    <property type="entry name" value="Tscrpt_reg_HTH_GntR"/>
</dbReference>
<name>A0A1L6ZHZ1_BACIA</name>
<dbReference type="PRINTS" id="PR00035">
    <property type="entry name" value="HTHGNTR"/>
</dbReference>
<dbReference type="Gene3D" id="1.10.10.10">
    <property type="entry name" value="Winged helix-like DNA-binding domain superfamily/Winged helix DNA-binding domain"/>
    <property type="match status" value="1"/>
</dbReference>
<dbReference type="PANTHER" id="PTHR43537:SF6">
    <property type="entry name" value="HTH-TYPE TRANSCRIPTIONAL REPRESSOR RSPR"/>
    <property type="match status" value="1"/>
</dbReference>
<accession>A0A1L6ZHZ1</accession>
<evidence type="ECO:0000259" key="4">
    <source>
        <dbReference type="PROSITE" id="PS50949"/>
    </source>
</evidence>
<dbReference type="SMART" id="SM00345">
    <property type="entry name" value="HTH_GNTR"/>
    <property type="match status" value="1"/>
</dbReference>
<dbReference type="Proteomes" id="UP000185426">
    <property type="component" value="Chromosome"/>
</dbReference>
<dbReference type="CDD" id="cd07377">
    <property type="entry name" value="WHTH_GntR"/>
    <property type="match status" value="1"/>
</dbReference>
<protein>
    <submittedName>
        <fullName evidence="5">GntR family transcriptional regulator</fullName>
    </submittedName>
</protein>
<gene>
    <name evidence="5" type="ORF">BSA145_09760</name>
</gene>
<sequence>MNIDFKNQNLSTREQVYNMLKDQILSLKLPPGTNISEKEISVQFNVSRTPVRESFLKLSQEGLLSIYPQRGTFVSLIDLNLVEEARFMREHLEKAVIRLACQEFSEELINDLDMNLSMQKICVKKKDYKKMFELDEEFHRTIFKRCKKEKTWLVIQQMNVHFNRSRMLRLVTDYNWDNILSQHVNIFKAIQDQDADKAEKIMEEHLKIALVDKELLKKEYPNYFQ</sequence>
<dbReference type="RefSeq" id="WP_041106570.1">
    <property type="nucleotide sequence ID" value="NZ_CP015607.1"/>
</dbReference>
<organism evidence="5 6">
    <name type="scientific">Bacillus safensis</name>
    <dbReference type="NCBI Taxonomy" id="561879"/>
    <lineage>
        <taxon>Bacteria</taxon>
        <taxon>Bacillati</taxon>
        <taxon>Bacillota</taxon>
        <taxon>Bacilli</taxon>
        <taxon>Bacillales</taxon>
        <taxon>Bacillaceae</taxon>
        <taxon>Bacillus</taxon>
    </lineage>
</organism>
<proteinExistence type="predicted"/>
<dbReference type="GO" id="GO:0003677">
    <property type="term" value="F:DNA binding"/>
    <property type="evidence" value="ECO:0007669"/>
    <property type="project" value="UniProtKB-KW"/>
</dbReference>